<name>K0SNI2_THAOC</name>
<evidence type="ECO:0000313" key="2">
    <source>
        <dbReference type="Proteomes" id="UP000266841"/>
    </source>
</evidence>
<keyword evidence="2" id="KW-1185">Reference proteome</keyword>
<sequence>MTSLSPYLPQRASCQIWTPSEQIVSSVISALRKERSPPESLWVEPNPPRPYGTYGKGTVLNWASTPLSKPSKTKYQSYKSSHSEYALANLRPEAIPSSLDRLKITYGTLHKRPLAWGPTIPASVVARRR</sequence>
<dbReference type="EMBL" id="AGNL01021835">
    <property type="protein sequence ID" value="EJK60002.1"/>
    <property type="molecule type" value="Genomic_DNA"/>
</dbReference>
<dbReference type="OrthoDB" id="2678913at2759"/>
<evidence type="ECO:0000313" key="1">
    <source>
        <dbReference type="EMBL" id="EJK60002.1"/>
    </source>
</evidence>
<gene>
    <name evidence="1" type="ORF">THAOC_19721</name>
</gene>
<comment type="caution">
    <text evidence="1">The sequence shown here is derived from an EMBL/GenBank/DDBJ whole genome shotgun (WGS) entry which is preliminary data.</text>
</comment>
<reference evidence="1 2" key="1">
    <citation type="journal article" date="2012" name="Genome Biol.">
        <title>Genome and low-iron response of an oceanic diatom adapted to chronic iron limitation.</title>
        <authorList>
            <person name="Lommer M."/>
            <person name="Specht M."/>
            <person name="Roy A.S."/>
            <person name="Kraemer L."/>
            <person name="Andreson R."/>
            <person name="Gutowska M.A."/>
            <person name="Wolf J."/>
            <person name="Bergner S.V."/>
            <person name="Schilhabel M.B."/>
            <person name="Klostermeier U.C."/>
            <person name="Beiko R.G."/>
            <person name="Rosenstiel P."/>
            <person name="Hippler M."/>
            <person name="Laroche J."/>
        </authorList>
    </citation>
    <scope>NUCLEOTIDE SEQUENCE [LARGE SCALE GENOMIC DNA]</scope>
    <source>
        <strain evidence="1 2">CCMP1005</strain>
    </source>
</reference>
<protein>
    <submittedName>
        <fullName evidence="1">Uncharacterized protein</fullName>
    </submittedName>
</protein>
<dbReference type="Proteomes" id="UP000266841">
    <property type="component" value="Unassembled WGS sequence"/>
</dbReference>
<proteinExistence type="predicted"/>
<organism evidence="1 2">
    <name type="scientific">Thalassiosira oceanica</name>
    <name type="common">Marine diatom</name>
    <dbReference type="NCBI Taxonomy" id="159749"/>
    <lineage>
        <taxon>Eukaryota</taxon>
        <taxon>Sar</taxon>
        <taxon>Stramenopiles</taxon>
        <taxon>Ochrophyta</taxon>
        <taxon>Bacillariophyta</taxon>
        <taxon>Coscinodiscophyceae</taxon>
        <taxon>Thalassiosirophycidae</taxon>
        <taxon>Thalassiosirales</taxon>
        <taxon>Thalassiosiraceae</taxon>
        <taxon>Thalassiosira</taxon>
    </lineage>
</organism>
<dbReference type="AlphaFoldDB" id="K0SNI2"/>
<accession>K0SNI2</accession>